<keyword evidence="1" id="KW-1133">Transmembrane helix</keyword>
<protein>
    <submittedName>
        <fullName evidence="2">Uncharacterized protein</fullName>
    </submittedName>
</protein>
<evidence type="ECO:0000313" key="3">
    <source>
        <dbReference type="Proteomes" id="UP000655523"/>
    </source>
</evidence>
<gene>
    <name evidence="2" type="ORF">GNZ13_49610</name>
</gene>
<accession>A0A972NYR9</accession>
<sequence>MSESMVSTVAGSFVLAIAAMLVAGHYRREHLRKRLLRRMDHRHCCDVMRRLHCGGRLVHAEDVGQRPVSVHPERTCSVAEDFHSGPGRFESTGLRAVRLLSAQAR</sequence>
<keyword evidence="3" id="KW-1185">Reference proteome</keyword>
<dbReference type="EMBL" id="WOEZ01000316">
    <property type="protein sequence ID" value="NPT62358.1"/>
    <property type="molecule type" value="Genomic_DNA"/>
</dbReference>
<proteinExistence type="predicted"/>
<name>A0A972NYR9_9BURK</name>
<reference evidence="2 3" key="1">
    <citation type="submission" date="2019-11" db="EMBL/GenBank/DDBJ databases">
        <title>Metabolism of dissolved organic matter in forest soils.</title>
        <authorList>
            <person name="Cyle K.T."/>
            <person name="Wilhelm R.C."/>
            <person name="Martinez C.E."/>
        </authorList>
    </citation>
    <scope>NUCLEOTIDE SEQUENCE [LARGE SCALE GENOMIC DNA]</scope>
    <source>
        <strain evidence="2 3">5N</strain>
    </source>
</reference>
<evidence type="ECO:0000313" key="2">
    <source>
        <dbReference type="EMBL" id="NPT62358.1"/>
    </source>
</evidence>
<evidence type="ECO:0000256" key="1">
    <source>
        <dbReference type="SAM" id="Phobius"/>
    </source>
</evidence>
<dbReference type="Proteomes" id="UP000655523">
    <property type="component" value="Unassembled WGS sequence"/>
</dbReference>
<organism evidence="2 3">
    <name type="scientific">Paraburkholderia elongata</name>
    <dbReference type="NCBI Taxonomy" id="2675747"/>
    <lineage>
        <taxon>Bacteria</taxon>
        <taxon>Pseudomonadati</taxon>
        <taxon>Pseudomonadota</taxon>
        <taxon>Betaproteobacteria</taxon>
        <taxon>Burkholderiales</taxon>
        <taxon>Burkholderiaceae</taxon>
        <taxon>Paraburkholderia</taxon>
    </lineage>
</organism>
<comment type="caution">
    <text evidence="2">The sequence shown here is derived from an EMBL/GenBank/DDBJ whole genome shotgun (WGS) entry which is preliminary data.</text>
</comment>
<keyword evidence="1" id="KW-0472">Membrane</keyword>
<keyword evidence="1" id="KW-0812">Transmembrane</keyword>
<dbReference type="AlphaFoldDB" id="A0A972NYR9"/>
<feature type="transmembrane region" description="Helical" evidence="1">
    <location>
        <begin position="6"/>
        <end position="26"/>
    </location>
</feature>